<reference evidence="2 3" key="1">
    <citation type="submission" date="2019-12" db="EMBL/GenBank/DDBJ databases">
        <authorList>
            <person name="Woiski C."/>
        </authorList>
    </citation>
    <scope>NUCLEOTIDE SEQUENCE [LARGE SCALE GENOMIC DNA]</scope>
    <source>
        <strain evidence="2 3">BOE100</strain>
    </source>
</reference>
<name>A0A1X0Z852_PSEPU</name>
<dbReference type="PANTHER" id="PTHR43745">
    <property type="entry name" value="NITROREDUCTASE MJ1384-RELATED"/>
    <property type="match status" value="1"/>
</dbReference>
<dbReference type="PANTHER" id="PTHR43745:SF2">
    <property type="entry name" value="NITROREDUCTASE MJ1384-RELATED"/>
    <property type="match status" value="1"/>
</dbReference>
<dbReference type="EMBL" id="WOWR01000009">
    <property type="protein sequence ID" value="KAF0255116.1"/>
    <property type="molecule type" value="Genomic_DNA"/>
</dbReference>
<organism evidence="2 3">
    <name type="scientific">Pseudomonas putida</name>
    <name type="common">Arthrobacter siderocapsulatus</name>
    <dbReference type="NCBI Taxonomy" id="303"/>
    <lineage>
        <taxon>Bacteria</taxon>
        <taxon>Pseudomonadati</taxon>
        <taxon>Pseudomonadota</taxon>
        <taxon>Gammaproteobacteria</taxon>
        <taxon>Pseudomonadales</taxon>
        <taxon>Pseudomonadaceae</taxon>
        <taxon>Pseudomonas</taxon>
    </lineage>
</organism>
<dbReference type="InterPro" id="IPR000415">
    <property type="entry name" value="Nitroreductase-like"/>
</dbReference>
<proteinExistence type="predicted"/>
<dbReference type="Proteomes" id="UP000442695">
    <property type="component" value="Unassembled WGS sequence"/>
</dbReference>
<dbReference type="Pfam" id="PF00881">
    <property type="entry name" value="Nitroreductase"/>
    <property type="match status" value="1"/>
</dbReference>
<feature type="domain" description="Nitroreductase" evidence="1">
    <location>
        <begin position="159"/>
        <end position="345"/>
    </location>
</feature>
<dbReference type="InterPro" id="IPR052544">
    <property type="entry name" value="Bacteriocin_Proc_Enz"/>
</dbReference>
<dbReference type="NCBIfam" id="TIGR03605">
    <property type="entry name" value="antibiot_sagB"/>
    <property type="match status" value="1"/>
</dbReference>
<comment type="caution">
    <text evidence="2">The sequence shown here is derived from an EMBL/GenBank/DDBJ whole genome shotgun (WGS) entry which is preliminary data.</text>
</comment>
<dbReference type="RefSeq" id="WP_084967315.1">
    <property type="nucleotide sequence ID" value="NZ_JAJSRK010000030.1"/>
</dbReference>
<evidence type="ECO:0000313" key="2">
    <source>
        <dbReference type="EMBL" id="KAF0255116.1"/>
    </source>
</evidence>
<dbReference type="GO" id="GO:0016491">
    <property type="term" value="F:oxidoreductase activity"/>
    <property type="evidence" value="ECO:0007669"/>
    <property type="project" value="InterPro"/>
</dbReference>
<dbReference type="AlphaFoldDB" id="A0A1X0Z852"/>
<dbReference type="InterPro" id="IPR029479">
    <property type="entry name" value="Nitroreductase"/>
</dbReference>
<gene>
    <name evidence="2" type="ORF">GN299_10110</name>
</gene>
<dbReference type="InterPro" id="IPR020051">
    <property type="entry name" value="SagB-type_dehydrogenase"/>
</dbReference>
<sequence>MKKFQLNEDIVFTAKKGVFALWNLKNGEQYQIYDQKYLDRIYELTTLSGYRSATDNIDEELIDAGILELTTFDKASESPRQQWGWDDIAKIFHLGTKHNFPCDLSNDSENPEAAHVDFCESIAANIPPIHTERTGTVTSLPKPCLIELESSLLSTLKNRKTSRHFKCLDTDVKIVSDLLFTTFGKFHGDTHEEALAARGIKTIGYRRSSPSAGCLQATEAYLIALNVQGLEKGVYHYRPQDHALSLIKNDIVELSKTLCHQTFATDASFLIVMTSRFDKLWWKYPHSRAYRSALMEVGHLSQTFNLSATAYKLNTWISGYFIDDMLNKLLEVDGTNEHSLFVIASGPGYSDPISPNMQKLI</sequence>
<dbReference type="Gene3D" id="3.40.109.10">
    <property type="entry name" value="NADH Oxidase"/>
    <property type="match status" value="1"/>
</dbReference>
<accession>A0A1X0Z852</accession>
<dbReference type="SUPFAM" id="SSF55469">
    <property type="entry name" value="FMN-dependent nitroreductase-like"/>
    <property type="match status" value="1"/>
</dbReference>
<evidence type="ECO:0000259" key="1">
    <source>
        <dbReference type="Pfam" id="PF00881"/>
    </source>
</evidence>
<protein>
    <submittedName>
        <fullName evidence="2">SagB/ThcOx family dehydrogenase</fullName>
    </submittedName>
</protein>
<dbReference type="CDD" id="cd02142">
    <property type="entry name" value="McbC_SagB-like_oxidoreductase"/>
    <property type="match status" value="1"/>
</dbReference>
<evidence type="ECO:0000313" key="3">
    <source>
        <dbReference type="Proteomes" id="UP000442695"/>
    </source>
</evidence>